<keyword evidence="3" id="KW-1185">Reference proteome</keyword>
<organism evidence="2 3">
    <name type="scientific">Anaerolinea thermophila (strain DSM 14523 / JCM 11388 / NBRC 100420 / UNI-1)</name>
    <dbReference type="NCBI Taxonomy" id="926569"/>
    <lineage>
        <taxon>Bacteria</taxon>
        <taxon>Bacillati</taxon>
        <taxon>Chloroflexota</taxon>
        <taxon>Anaerolineae</taxon>
        <taxon>Anaerolineales</taxon>
        <taxon>Anaerolineaceae</taxon>
        <taxon>Anaerolinea</taxon>
    </lineage>
</organism>
<dbReference type="EMBL" id="AP012029">
    <property type="protein sequence ID" value="BAJ64237.1"/>
    <property type="molecule type" value="Genomic_DNA"/>
</dbReference>
<evidence type="ECO:0000313" key="2">
    <source>
        <dbReference type="EMBL" id="BAJ64237.1"/>
    </source>
</evidence>
<dbReference type="STRING" id="926569.ANT_22110"/>
<proteinExistence type="predicted"/>
<dbReference type="InParanoid" id="E8MY06"/>
<keyword evidence="1" id="KW-0472">Membrane</keyword>
<accession>E8MY06</accession>
<keyword evidence="1" id="KW-1133">Transmembrane helix</keyword>
<dbReference type="AlphaFoldDB" id="E8MY06"/>
<protein>
    <submittedName>
        <fullName evidence="2">Uncharacterized protein</fullName>
    </submittedName>
</protein>
<dbReference type="KEGG" id="atm:ANT_22110"/>
<name>E8MY06_ANATU</name>
<evidence type="ECO:0000256" key="1">
    <source>
        <dbReference type="SAM" id="Phobius"/>
    </source>
</evidence>
<gene>
    <name evidence="2" type="ordered locus">ANT_22110</name>
</gene>
<sequence length="57" mass="6682">MFAEGLNEFNTFLFPRGVEFVFSTPFILIVDMYIQFDDKLPLLSGNLSHDIYRSFEV</sequence>
<dbReference type="Proteomes" id="UP000008922">
    <property type="component" value="Chromosome"/>
</dbReference>
<keyword evidence="1" id="KW-0812">Transmembrane</keyword>
<reference evidence="2 3" key="1">
    <citation type="submission" date="2010-12" db="EMBL/GenBank/DDBJ databases">
        <title>Whole genome sequence of Anaerolinea thermophila UNI-1.</title>
        <authorList>
            <person name="Narita-Yamada S."/>
            <person name="Kishi E."/>
            <person name="Watanabe Y."/>
            <person name="Takasaki K."/>
            <person name="Ankai A."/>
            <person name="Oguchi A."/>
            <person name="Fukui S."/>
            <person name="Takahashi M."/>
            <person name="Yashiro I."/>
            <person name="Hosoyama A."/>
            <person name="Sekiguchi Y."/>
            <person name="Hanada S."/>
            <person name="Fujita N."/>
        </authorList>
    </citation>
    <scope>NUCLEOTIDE SEQUENCE [LARGE SCALE GENOMIC DNA]</scope>
    <source>
        <strain evidence="3">DSM 14523 / JCM 11388 / NBRC 100420 / UNI-1</strain>
    </source>
</reference>
<dbReference type="HOGENOM" id="CLU_2986463_0_0_0"/>
<feature type="transmembrane region" description="Helical" evidence="1">
    <location>
        <begin position="12"/>
        <end position="34"/>
    </location>
</feature>
<evidence type="ECO:0000313" key="3">
    <source>
        <dbReference type="Proteomes" id="UP000008922"/>
    </source>
</evidence>